<proteinExistence type="inferred from homology"/>
<dbReference type="SMART" id="SM00512">
    <property type="entry name" value="Skp1"/>
    <property type="match status" value="1"/>
</dbReference>
<dbReference type="SUPFAM" id="SSF81382">
    <property type="entry name" value="Skp1 dimerisation domain-like"/>
    <property type="match status" value="1"/>
</dbReference>
<sequence>MAKNVTLMSSDMQPYEVTEEVAFMSETVKNTLEETGGEDTTVPLPNVSAKILSKVMEYCKYHVAAKNKTDDDKPAKTDEEISTWDKEFVKVDQATLFELILAANYLNIKALLDLGCLTVANMIKGKTPEEIRKTFNIPNDFTPEEEEEVRRESQWAFD</sequence>
<dbReference type="Pfam" id="PF03931">
    <property type="entry name" value="Skp1_POZ"/>
    <property type="match status" value="1"/>
</dbReference>
<gene>
    <name evidence="6" type="primary">g6</name>
    <name evidence="6" type="ORF">VP750_LOCUS5</name>
</gene>
<evidence type="ECO:0000313" key="6">
    <source>
        <dbReference type="EMBL" id="CAL5218346.1"/>
    </source>
</evidence>
<feature type="domain" description="SKP1 component dimerisation" evidence="4">
    <location>
        <begin position="109"/>
        <end position="156"/>
    </location>
</feature>
<comment type="caution">
    <text evidence="6">The sequence shown here is derived from an EMBL/GenBank/DDBJ whole genome shotgun (WGS) entry which is preliminary data.</text>
</comment>
<dbReference type="InterPro" id="IPR016072">
    <property type="entry name" value="Skp1_comp_dimer"/>
</dbReference>
<dbReference type="InterPro" id="IPR016897">
    <property type="entry name" value="SKP1"/>
</dbReference>
<dbReference type="PIRSF" id="PIRSF028729">
    <property type="entry name" value="E3_ubiquit_lig_SCF_Skp"/>
    <property type="match status" value="1"/>
</dbReference>
<comment type="pathway">
    <text evidence="3">Protein modification; protein ubiquitination.</text>
</comment>
<organism evidence="6 7">
    <name type="scientific">Coccomyxa viridis</name>
    <dbReference type="NCBI Taxonomy" id="1274662"/>
    <lineage>
        <taxon>Eukaryota</taxon>
        <taxon>Viridiplantae</taxon>
        <taxon>Chlorophyta</taxon>
        <taxon>core chlorophytes</taxon>
        <taxon>Trebouxiophyceae</taxon>
        <taxon>Trebouxiophyceae incertae sedis</taxon>
        <taxon>Coccomyxaceae</taxon>
        <taxon>Coccomyxa</taxon>
    </lineage>
</organism>
<dbReference type="EMBL" id="CAXHTA020000001">
    <property type="protein sequence ID" value="CAL5218346.1"/>
    <property type="molecule type" value="Genomic_DNA"/>
</dbReference>
<name>A0ABP1FHQ1_9CHLO</name>
<accession>A0ABP1FHQ1</accession>
<evidence type="ECO:0000313" key="7">
    <source>
        <dbReference type="Proteomes" id="UP001497392"/>
    </source>
</evidence>
<dbReference type="InterPro" id="IPR001232">
    <property type="entry name" value="SKP1-like"/>
</dbReference>
<feature type="domain" description="SKP1 component POZ" evidence="5">
    <location>
        <begin position="4"/>
        <end position="63"/>
    </location>
</feature>
<comment type="subunit">
    <text evidence="3">Part of a SCF (SKP1-cullin-F-box) protein ligase complex.</text>
</comment>
<evidence type="ECO:0000256" key="1">
    <source>
        <dbReference type="ARBA" id="ARBA00009993"/>
    </source>
</evidence>
<comment type="function">
    <text evidence="3">Involved in ubiquitination and subsequent proteasomal degradation of target proteins. Together with CUL1, RBX1 and a F-box protein, it forms a SCF E3 ubiquitin ligase complex. The functional specificity of this complex depends on the type of F-box protein. In the SCF complex, it serves as an adapter that links the F-box protein to CUL1.</text>
</comment>
<keyword evidence="7" id="KW-1185">Reference proteome</keyword>
<dbReference type="PANTHER" id="PTHR11165">
    <property type="entry name" value="SKP1"/>
    <property type="match status" value="1"/>
</dbReference>
<evidence type="ECO:0000259" key="4">
    <source>
        <dbReference type="Pfam" id="PF01466"/>
    </source>
</evidence>
<dbReference type="CDD" id="cd18322">
    <property type="entry name" value="BTB_POZ_SKP1"/>
    <property type="match status" value="1"/>
</dbReference>
<dbReference type="Proteomes" id="UP001497392">
    <property type="component" value="Unassembled WGS sequence"/>
</dbReference>
<comment type="similarity">
    <text evidence="1 3">Belongs to the SKP1 family.</text>
</comment>
<evidence type="ECO:0000259" key="5">
    <source>
        <dbReference type="Pfam" id="PF03931"/>
    </source>
</evidence>
<dbReference type="InterPro" id="IPR036296">
    <property type="entry name" value="SKP1-like_dim_sf"/>
</dbReference>
<reference evidence="6 7" key="1">
    <citation type="submission" date="2024-06" db="EMBL/GenBank/DDBJ databases">
        <authorList>
            <person name="Kraege A."/>
            <person name="Thomma B."/>
        </authorList>
    </citation>
    <scope>NUCLEOTIDE SEQUENCE [LARGE SCALE GENOMIC DNA]</scope>
</reference>
<dbReference type="InterPro" id="IPR011333">
    <property type="entry name" value="SKP1/BTB/POZ_sf"/>
</dbReference>
<evidence type="ECO:0000256" key="2">
    <source>
        <dbReference type="ARBA" id="ARBA00022786"/>
    </source>
</evidence>
<dbReference type="SUPFAM" id="SSF54695">
    <property type="entry name" value="POZ domain"/>
    <property type="match status" value="1"/>
</dbReference>
<dbReference type="Pfam" id="PF01466">
    <property type="entry name" value="Skp1"/>
    <property type="match status" value="1"/>
</dbReference>
<dbReference type="Gene3D" id="3.30.710.10">
    <property type="entry name" value="Potassium Channel Kv1.1, Chain A"/>
    <property type="match status" value="1"/>
</dbReference>
<evidence type="ECO:0000256" key="3">
    <source>
        <dbReference type="PIRNR" id="PIRNR028729"/>
    </source>
</evidence>
<keyword evidence="2 3" id="KW-0833">Ubl conjugation pathway</keyword>
<protein>
    <recommendedName>
        <fullName evidence="3">SKP1-like protein</fullName>
    </recommendedName>
</protein>
<dbReference type="InterPro" id="IPR016073">
    <property type="entry name" value="Skp1_comp_POZ"/>
</dbReference>